<dbReference type="Proteomes" id="UP001208689">
    <property type="component" value="Chromosome"/>
</dbReference>
<accession>A0ABY6HTI1</accession>
<keyword evidence="2" id="KW-1185">Reference proteome</keyword>
<evidence type="ECO:0000313" key="1">
    <source>
        <dbReference type="EMBL" id="UYP45682.1"/>
    </source>
</evidence>
<gene>
    <name evidence="1" type="ORF">NEF87_001967</name>
</gene>
<evidence type="ECO:0000313" key="2">
    <source>
        <dbReference type="Proteomes" id="UP001208689"/>
    </source>
</evidence>
<organism evidence="1 2">
    <name type="scientific">Candidatus Lokiarchaeum ossiferum</name>
    <dbReference type="NCBI Taxonomy" id="2951803"/>
    <lineage>
        <taxon>Archaea</taxon>
        <taxon>Promethearchaeati</taxon>
        <taxon>Promethearchaeota</taxon>
        <taxon>Promethearchaeia</taxon>
        <taxon>Promethearchaeales</taxon>
        <taxon>Promethearchaeaceae</taxon>
        <taxon>Candidatus Lokiarchaeum</taxon>
    </lineage>
</organism>
<sequence length="45" mass="5226">MKFPNNSNIVTILEFISVRVEQLLNLNENKLITIYPIYENGNKMG</sequence>
<protein>
    <submittedName>
        <fullName evidence="1">Uncharacterized protein</fullName>
    </submittedName>
</protein>
<reference evidence="1" key="1">
    <citation type="submission" date="2022-09" db="EMBL/GenBank/DDBJ databases">
        <title>Actin cytoskeleton and complex cell architecture in an #Asgard archaeon.</title>
        <authorList>
            <person name="Ponce Toledo R.I."/>
            <person name="Schleper C."/>
            <person name="Rodrigues Oliveira T."/>
            <person name="Wollweber F."/>
            <person name="Xu J."/>
            <person name="Rittmann S."/>
            <person name="Klingl A."/>
            <person name="Pilhofer M."/>
        </authorList>
    </citation>
    <scope>NUCLEOTIDE SEQUENCE</scope>
    <source>
        <strain evidence="1">B-35</strain>
    </source>
</reference>
<dbReference type="EMBL" id="CP104013">
    <property type="protein sequence ID" value="UYP45682.1"/>
    <property type="molecule type" value="Genomic_DNA"/>
</dbReference>
<name>A0ABY6HTI1_9ARCH</name>
<proteinExistence type="predicted"/>